<organism evidence="2 3">
    <name type="scientific">Bacillus pumilus</name>
    <name type="common">Bacillus mesentericus</name>
    <dbReference type="NCBI Taxonomy" id="1408"/>
    <lineage>
        <taxon>Bacteria</taxon>
        <taxon>Bacillati</taxon>
        <taxon>Bacillota</taxon>
        <taxon>Bacilli</taxon>
        <taxon>Bacillales</taxon>
        <taxon>Bacillaceae</taxon>
        <taxon>Bacillus</taxon>
    </lineage>
</organism>
<name>A0AAD0HMW8_BACPU</name>
<evidence type="ECO:0000313" key="3">
    <source>
        <dbReference type="Proteomes" id="UP000264960"/>
    </source>
</evidence>
<dbReference type="Pfam" id="PF13708">
    <property type="entry name" value="DUF4942"/>
    <property type="match status" value="1"/>
</dbReference>
<sequence length="537" mass="63551">MFKENADFYPTPASIINKMNKKVHWKNIKSVLEPSAGSGNLVEAVHKQFDYTKAYRRNSKYDIDAIEHDENLRHVLKGKDFRVISDDFLTFNTYKKYDLIFMNPPFSNGDKHLLKAIDLIESQNRAGQIVCLLNAETLKNPYSNDRKHLVRRLTDLNADVDFLEDAFVSSERKTSVETALVYIKIDNGEYNSVLLDELQKDESHKLSNDYKSTQLIDSDYIRGIVEQFNYEIKAGLKLINEYNSMKPLILHSFKEKSSPILKLELDSSRNNYEEDIENAFVKRVRQKYWNTLFNNAEFMSLFTSNLKQKYLQHVEELKDYDFSLFNIYTLRIQMSKEMIQGVEETILNLFEEFSHKHYYDKTSKNVHLYNGWKTNKSYKINKKVVIPLNAYVSWIGYDPTYYTVMDKLKDIEKVFNYLDNGLTEDVNIDEVLKLSKHYGETKKIDLKYFYLTFYKKGTCHIEFKNDEILKKFNIFGSQKKGWLPPSYGNTEYTEMNEEERAVINEFEGEREYNNTMKNKFYYMLDTSKVLMLTKKHK</sequence>
<dbReference type="Gene3D" id="3.40.50.150">
    <property type="entry name" value="Vaccinia Virus protein VP39"/>
    <property type="match status" value="1"/>
</dbReference>
<dbReference type="SUPFAM" id="SSF53335">
    <property type="entry name" value="S-adenosyl-L-methionine-dependent methyltransferases"/>
    <property type="match status" value="1"/>
</dbReference>
<reference evidence="2 3" key="1">
    <citation type="submission" date="2018-02" db="EMBL/GenBank/DDBJ databases">
        <title>The complete genome of two Bacillus pumilus strains from Cuatro Cienegas, Coahuila, Mexico.</title>
        <authorList>
            <person name="Zarza E."/>
            <person name="Alcaraz L.D."/>
            <person name="Aguilar-Salinas B."/>
            <person name="Islas A."/>
            <person name="Olmedo-Alvarez G."/>
        </authorList>
    </citation>
    <scope>NUCLEOTIDE SEQUENCE [LARGE SCALE GENOMIC DNA]</scope>
    <source>
        <strain evidence="2 3">145</strain>
    </source>
</reference>
<dbReference type="EMBL" id="CP027116">
    <property type="protein sequence ID" value="AVM24292.1"/>
    <property type="molecule type" value="Genomic_DNA"/>
</dbReference>
<dbReference type="Proteomes" id="UP000264960">
    <property type="component" value="Chromosome"/>
</dbReference>
<dbReference type="InterPro" id="IPR031339">
    <property type="entry name" value="DUF4942"/>
</dbReference>
<dbReference type="GO" id="GO:0032259">
    <property type="term" value="P:methylation"/>
    <property type="evidence" value="ECO:0007669"/>
    <property type="project" value="UniProtKB-KW"/>
</dbReference>
<dbReference type="GO" id="GO:0008168">
    <property type="term" value="F:methyltransferase activity"/>
    <property type="evidence" value="ECO:0007669"/>
    <property type="project" value="UniProtKB-KW"/>
</dbReference>
<gene>
    <name evidence="2" type="ORF">C5695_10775</name>
</gene>
<dbReference type="GO" id="GO:0003676">
    <property type="term" value="F:nucleic acid binding"/>
    <property type="evidence" value="ECO:0007669"/>
    <property type="project" value="InterPro"/>
</dbReference>
<dbReference type="InterPro" id="IPR002052">
    <property type="entry name" value="DNA_methylase_N6_adenine_CS"/>
</dbReference>
<evidence type="ECO:0000313" key="2">
    <source>
        <dbReference type="EMBL" id="AVM24292.1"/>
    </source>
</evidence>
<proteinExistence type="predicted"/>
<keyword evidence="2" id="KW-0489">Methyltransferase</keyword>
<dbReference type="PROSITE" id="PS00092">
    <property type="entry name" value="N6_MTASE"/>
    <property type="match status" value="1"/>
</dbReference>
<dbReference type="InterPro" id="IPR029063">
    <property type="entry name" value="SAM-dependent_MTases_sf"/>
</dbReference>
<evidence type="ECO:0000259" key="1">
    <source>
        <dbReference type="Pfam" id="PF13708"/>
    </source>
</evidence>
<protein>
    <submittedName>
        <fullName evidence="2">DNA methyltransferase</fullName>
    </submittedName>
</protein>
<dbReference type="RefSeq" id="WP_117730721.1">
    <property type="nucleotide sequence ID" value="NZ_CP027116.1"/>
</dbReference>
<accession>A0AAD0HMW8</accession>
<dbReference type="AlphaFoldDB" id="A0AAD0HMW8"/>
<feature type="domain" description="DUF4942" evidence="1">
    <location>
        <begin position="282"/>
        <end position="481"/>
    </location>
</feature>
<keyword evidence="2" id="KW-0808">Transferase</keyword>